<reference evidence="4 5" key="1">
    <citation type="journal article" date="2019" name="Nat. Ecol. Evol.">
        <title>Megaphylogeny resolves global patterns of mushroom evolution.</title>
        <authorList>
            <person name="Varga T."/>
            <person name="Krizsan K."/>
            <person name="Foldi C."/>
            <person name="Dima B."/>
            <person name="Sanchez-Garcia M."/>
            <person name="Sanchez-Ramirez S."/>
            <person name="Szollosi G.J."/>
            <person name="Szarkandi J.G."/>
            <person name="Papp V."/>
            <person name="Albert L."/>
            <person name="Andreopoulos W."/>
            <person name="Angelini C."/>
            <person name="Antonin V."/>
            <person name="Barry K.W."/>
            <person name="Bougher N.L."/>
            <person name="Buchanan P."/>
            <person name="Buyck B."/>
            <person name="Bense V."/>
            <person name="Catcheside P."/>
            <person name="Chovatia M."/>
            <person name="Cooper J."/>
            <person name="Damon W."/>
            <person name="Desjardin D."/>
            <person name="Finy P."/>
            <person name="Geml J."/>
            <person name="Haridas S."/>
            <person name="Hughes K."/>
            <person name="Justo A."/>
            <person name="Karasinski D."/>
            <person name="Kautmanova I."/>
            <person name="Kiss B."/>
            <person name="Kocsube S."/>
            <person name="Kotiranta H."/>
            <person name="LaButti K.M."/>
            <person name="Lechner B.E."/>
            <person name="Liimatainen K."/>
            <person name="Lipzen A."/>
            <person name="Lukacs Z."/>
            <person name="Mihaltcheva S."/>
            <person name="Morgado L.N."/>
            <person name="Niskanen T."/>
            <person name="Noordeloos M.E."/>
            <person name="Ohm R.A."/>
            <person name="Ortiz-Santana B."/>
            <person name="Ovrebo C."/>
            <person name="Racz N."/>
            <person name="Riley R."/>
            <person name="Savchenko A."/>
            <person name="Shiryaev A."/>
            <person name="Soop K."/>
            <person name="Spirin V."/>
            <person name="Szebenyi C."/>
            <person name="Tomsovsky M."/>
            <person name="Tulloss R.E."/>
            <person name="Uehling J."/>
            <person name="Grigoriev I.V."/>
            <person name="Vagvolgyi C."/>
            <person name="Papp T."/>
            <person name="Martin F.M."/>
            <person name="Miettinen O."/>
            <person name="Hibbett D.S."/>
            <person name="Nagy L.G."/>
        </authorList>
    </citation>
    <scope>NUCLEOTIDE SEQUENCE [LARGE SCALE GENOMIC DNA]</scope>
    <source>
        <strain evidence="4 5">CBS 962.96</strain>
    </source>
</reference>
<keyword evidence="2" id="KW-1133">Transmembrane helix</keyword>
<keyword evidence="2" id="KW-0472">Membrane</keyword>
<feature type="transmembrane region" description="Helical" evidence="2">
    <location>
        <begin position="828"/>
        <end position="847"/>
    </location>
</feature>
<proteinExistence type="predicted"/>
<organism evidence="4 5">
    <name type="scientific">Dendrothele bispora (strain CBS 962.96)</name>
    <dbReference type="NCBI Taxonomy" id="1314807"/>
    <lineage>
        <taxon>Eukaryota</taxon>
        <taxon>Fungi</taxon>
        <taxon>Dikarya</taxon>
        <taxon>Basidiomycota</taxon>
        <taxon>Agaricomycotina</taxon>
        <taxon>Agaricomycetes</taxon>
        <taxon>Agaricomycetidae</taxon>
        <taxon>Agaricales</taxon>
        <taxon>Agaricales incertae sedis</taxon>
        <taxon>Dendrothele</taxon>
    </lineage>
</organism>
<feature type="compositionally biased region" description="Low complexity" evidence="1">
    <location>
        <begin position="534"/>
        <end position="548"/>
    </location>
</feature>
<name>A0A4S8M2U1_DENBC</name>
<dbReference type="InterPro" id="IPR011009">
    <property type="entry name" value="Kinase-like_dom_sf"/>
</dbReference>
<dbReference type="AlphaFoldDB" id="A0A4S8M2U1"/>
<dbReference type="GO" id="GO:0004672">
    <property type="term" value="F:protein kinase activity"/>
    <property type="evidence" value="ECO:0007669"/>
    <property type="project" value="InterPro"/>
</dbReference>
<dbReference type="Gene3D" id="1.10.510.10">
    <property type="entry name" value="Transferase(Phosphotransferase) domain 1"/>
    <property type="match status" value="1"/>
</dbReference>
<evidence type="ECO:0000256" key="1">
    <source>
        <dbReference type="SAM" id="MobiDB-lite"/>
    </source>
</evidence>
<feature type="domain" description="Protein kinase" evidence="3">
    <location>
        <begin position="537"/>
        <end position="819"/>
    </location>
</feature>
<gene>
    <name evidence="4" type="ORF">K435DRAFT_858558</name>
</gene>
<dbReference type="PROSITE" id="PS50011">
    <property type="entry name" value="PROTEIN_KINASE_DOM"/>
    <property type="match status" value="1"/>
</dbReference>
<protein>
    <recommendedName>
        <fullName evidence="3">Protein kinase domain-containing protein</fullName>
    </recommendedName>
</protein>
<feature type="region of interest" description="Disordered" evidence="1">
    <location>
        <begin position="484"/>
        <end position="564"/>
    </location>
</feature>
<evidence type="ECO:0000313" key="4">
    <source>
        <dbReference type="EMBL" id="THU96442.1"/>
    </source>
</evidence>
<feature type="transmembrane region" description="Helical" evidence="2">
    <location>
        <begin position="859"/>
        <end position="878"/>
    </location>
</feature>
<evidence type="ECO:0000259" key="3">
    <source>
        <dbReference type="PROSITE" id="PS50011"/>
    </source>
</evidence>
<keyword evidence="5" id="KW-1185">Reference proteome</keyword>
<feature type="compositionally biased region" description="Polar residues" evidence="1">
    <location>
        <begin position="549"/>
        <end position="560"/>
    </location>
</feature>
<dbReference type="Proteomes" id="UP000297245">
    <property type="component" value="Unassembled WGS sequence"/>
</dbReference>
<sequence length="1066" mass="118590">MADESKLIKLRYIFETGTSSTPGAAHYTIGWDWRTFLETLNTNTLTPRMLRDMTSQPHVAAASLNLVVLEDPVQCTNTGGELLGELDTNQRRRLLNAPRRVIQDVSSCSNLDEIIVEDLDYYEDPPHTTTYIISKQILNLPVDELKPLLTLGIGKRIPPVWNLEIIQSNCTFLDTRIEGHQMAIDTIKSYKKRLSEKRVIPRSIYKSDSESLNLYREVRRLVPEDTYKEYFEEEKDPDEEMDDGHRSDAGSALPPNSSSDLGSVSHEELVGIICTISLMKRIAGFHRRSYSQSSSIRTTNFCQLFPSVPLTIDWVAKDADRRYTYMEGQYSGLSALLTTTGLGSVVFHPKPDFHLQNGYLLPLIGEVDSNIEEQDKYRMLANAIILSRVGTWAFPEGVSEDSNDSSKREPFIVLAMFVSKKMTVDLYWTHTVYGVHTVILQEELDPSEIGLALLLHVTFYNLRQQWSKVPDMDPERQRKLEAFKRDLKDTFSKSSSSDSSKKRKGPDSRPNEEGSSSDSSKKKRAPNSQSNDKGSSSGQSRGLGSGQRYNSRAEGSQTPTLDDYFTPENRLMLYGFPSPKPTTPKPIPIHLETPTHIRVLLEPEATLVKDFSELVSVCLNNTKFLIRDFLDVPIHTPQLVGNDAYQGIYSNAVVPVKMDDFLGKELEIAIQVLDCVCVLHTLKVVHLDINALNFVWDKNTSSVKLSKFALARKCPDTEAKISGPVGILVPPIDLREYNPYHVDNYATGLVVAYLLEAANPDPEDLDPLRFLAEKANCMIRDRQPGPEQVLQEFREQYDRFGIKPSPIHLASASSLYPSIIPSSKMSDFVLFVLAVVGAVALLRALTFPHEYHFLPEADGFLESITALASWMTLFYFAVRFMSGRFVLMLVFKSDQSPEDATVDPNAMDVDEEEYFNTSIEIANAVGVETAFSVDFSASPLALVGTGFGGQVWEKRTDYPDVLVDQNVVINNGPGCVKLRLCKPGVRSLNRGNVPAMALCCQIECAALASAGAGAGVVGKPDGEGVGGEAHLVICEGLVHALVANAVRLLEKCVLGLRDFLLNDGIF</sequence>
<dbReference type="GO" id="GO:0005524">
    <property type="term" value="F:ATP binding"/>
    <property type="evidence" value="ECO:0007669"/>
    <property type="project" value="InterPro"/>
</dbReference>
<feature type="region of interest" description="Disordered" evidence="1">
    <location>
        <begin position="232"/>
        <end position="262"/>
    </location>
</feature>
<evidence type="ECO:0000313" key="5">
    <source>
        <dbReference type="Proteomes" id="UP000297245"/>
    </source>
</evidence>
<evidence type="ECO:0000256" key="2">
    <source>
        <dbReference type="SAM" id="Phobius"/>
    </source>
</evidence>
<dbReference type="OrthoDB" id="4062651at2759"/>
<feature type="compositionally biased region" description="Acidic residues" evidence="1">
    <location>
        <begin position="232"/>
        <end position="242"/>
    </location>
</feature>
<keyword evidence="2" id="KW-0812">Transmembrane</keyword>
<accession>A0A4S8M2U1</accession>
<dbReference type="SUPFAM" id="SSF56112">
    <property type="entry name" value="Protein kinase-like (PK-like)"/>
    <property type="match status" value="1"/>
</dbReference>
<dbReference type="InterPro" id="IPR000719">
    <property type="entry name" value="Prot_kinase_dom"/>
</dbReference>
<dbReference type="EMBL" id="ML179177">
    <property type="protein sequence ID" value="THU96442.1"/>
    <property type="molecule type" value="Genomic_DNA"/>
</dbReference>